<evidence type="ECO:0000259" key="5">
    <source>
        <dbReference type="Pfam" id="PF03115"/>
    </source>
</evidence>
<name>A0A7H9SS72_9VIRU</name>
<reference evidence="6" key="1">
    <citation type="submission" date="2020-05" db="EMBL/GenBank/DDBJ databases">
        <title>Intestinal Virome Analysis of Rat in Shandong Province, China.</title>
        <authorList>
            <person name="Li L."/>
            <person name="Liu M."/>
            <person name="Wang Z."/>
            <person name="Lin L."/>
            <person name="Xu Y."/>
            <person name="Duan Z."/>
        </authorList>
    </citation>
    <scope>NUCLEOTIDE SEQUENCE</scope>
    <source>
        <strain evidence="6">Bastrovirus/CHN/Rat/77</strain>
    </source>
</reference>
<accession>A0A7H9SS72</accession>
<evidence type="ECO:0000256" key="3">
    <source>
        <dbReference type="ARBA" id="ARBA00022844"/>
    </source>
</evidence>
<keyword evidence="2" id="KW-0167">Capsid protein</keyword>
<dbReference type="InterPro" id="IPR004337">
    <property type="entry name" value="Astro_capsid_N"/>
</dbReference>
<evidence type="ECO:0000313" key="6">
    <source>
        <dbReference type="EMBL" id="QNJ99357.1"/>
    </source>
</evidence>
<evidence type="ECO:0000256" key="4">
    <source>
        <dbReference type="SAM" id="MobiDB-lite"/>
    </source>
</evidence>
<dbReference type="Gene3D" id="2.60.120.20">
    <property type="match status" value="1"/>
</dbReference>
<sequence>MPKAAQKAGSPARKPKPQKSAQPNTPRQNAKPKPPSAAAVPKLAKRVQALERKDDGPKVADQFTCTVNLGVVTAAEVDDFTRAMQVFLSPLLLKDVNESGASNTPLSTRAAQYSMYRISHLRVDVLPLVGASGVGGTSGLLSLQLDSSQGAPVNYDSVATRPHTILLPGQRARFQPRAPVGTGFKGGWYYTNTAANDGAACLGPSLEVFLLGRTTNIYTNTPFTGPLFRLSAHATYQFANYTPNPALATLQTDIAETRAEVTTNEKGEIVVSFDTPLLGGTFHTTRTGIGDAIFAVLDTVGGLASQVPVLGPLLDTGLAFLKPIFKSPAGFANSRTHDYLVCGSFDQAKTGAALTTNKNLNGPIEVNLQCQQLTPMADGASVSPVGPEATVALPHRHFDMTPVSSAKFGVTCPFFGGVTQVTVAEGGVDRIPSLRLTAPIKVTQYDNPNEHITTNYIGLRDFDYYLAAQAPEQDILVKFHIHPPIYQPTNSAVLQHAGDVADDFSGYLGRLPTLCKQADLLPSLVNEDGFTQGWVTVADTPDPFKVPVGTRLVCVHYNIWQPTMLEAGIDPPRQQRFGWLMVEPNGQQYVVGFYDRHVIRDGAINLQGVLHSFTITDSRDMAGWSGRKVEHTINTFEEQRAPCSPQLLPAMAPSTSSTSSAKSSSAAVPTSRWQPAW</sequence>
<protein>
    <submittedName>
        <fullName evidence="6">Structural polyprotein</fullName>
    </submittedName>
</protein>
<dbReference type="InterPro" id="IPR029053">
    <property type="entry name" value="Viral_coat"/>
</dbReference>
<evidence type="ECO:0000256" key="1">
    <source>
        <dbReference type="ARBA" id="ARBA00004328"/>
    </source>
</evidence>
<comment type="subcellular location">
    <subcellularLocation>
        <location evidence="1">Virion</location>
    </subcellularLocation>
</comment>
<feature type="region of interest" description="Disordered" evidence="4">
    <location>
        <begin position="1"/>
        <end position="42"/>
    </location>
</feature>
<proteinExistence type="predicted"/>
<feature type="region of interest" description="Disordered" evidence="4">
    <location>
        <begin position="646"/>
        <end position="677"/>
    </location>
</feature>
<evidence type="ECO:0000256" key="2">
    <source>
        <dbReference type="ARBA" id="ARBA00022561"/>
    </source>
</evidence>
<dbReference type="GO" id="GO:0019028">
    <property type="term" value="C:viral capsid"/>
    <property type="evidence" value="ECO:0007669"/>
    <property type="project" value="UniProtKB-KW"/>
</dbReference>
<feature type="compositionally biased region" description="Low complexity" evidence="4">
    <location>
        <begin position="649"/>
        <end position="671"/>
    </location>
</feature>
<keyword evidence="3" id="KW-0946">Virion</keyword>
<feature type="compositionally biased region" description="Polar residues" evidence="4">
    <location>
        <begin position="19"/>
        <end position="28"/>
    </location>
</feature>
<dbReference type="EMBL" id="MT549856">
    <property type="protein sequence ID" value="QNJ99357.1"/>
    <property type="molecule type" value="Genomic_RNA"/>
</dbReference>
<organism evidence="6">
    <name type="scientific">Bastrovirus Rat/77</name>
    <dbReference type="NCBI Taxonomy" id="2766746"/>
    <lineage>
        <taxon>Viruses</taxon>
        <taxon>Riboviria</taxon>
        <taxon>Orthornavirae</taxon>
        <taxon>Pisuviricota</taxon>
        <taxon>Stelpaviricetes</taxon>
        <taxon>Stellavirales</taxon>
        <taxon>Astroviridae</taxon>
    </lineage>
</organism>
<dbReference type="Pfam" id="PF03115">
    <property type="entry name" value="Astro_capsid_N"/>
    <property type="match status" value="1"/>
</dbReference>
<feature type="domain" description="Astrovirus capsid protein inner core" evidence="5">
    <location>
        <begin position="24"/>
        <end position="241"/>
    </location>
</feature>